<reference evidence="1 2" key="1">
    <citation type="submission" date="2016-01" db="EMBL/GenBank/DDBJ databases">
        <authorList>
            <person name="Oliw E.H."/>
        </authorList>
    </citation>
    <scope>NUCLEOTIDE SEQUENCE [LARGE SCALE GENOMIC DNA]</scope>
    <source>
        <strain evidence="1 2">Zutra 3-1</strain>
    </source>
</reference>
<organism evidence="1 2">
    <name type="scientific">Agrobacterium deltaense Zutra 3/1</name>
    <dbReference type="NCBI Taxonomy" id="1183427"/>
    <lineage>
        <taxon>Bacteria</taxon>
        <taxon>Pseudomonadati</taxon>
        <taxon>Pseudomonadota</taxon>
        <taxon>Alphaproteobacteria</taxon>
        <taxon>Hyphomicrobiales</taxon>
        <taxon>Rhizobiaceae</taxon>
        <taxon>Rhizobium/Agrobacterium group</taxon>
        <taxon>Agrobacterium</taxon>
    </lineage>
</organism>
<dbReference type="AlphaFoldDB" id="A0A1S7S736"/>
<sequence>MYAQERGIENTYYLERRVAGYFFGGRY</sequence>
<proteinExistence type="predicted"/>
<gene>
    <name evidence="1" type="ORF">AGR7C_pTi0176</name>
</gene>
<dbReference type="Proteomes" id="UP000191987">
    <property type="component" value="Unassembled WGS sequence"/>
</dbReference>
<protein>
    <submittedName>
        <fullName evidence="1">Uncharacterized protein</fullName>
    </submittedName>
</protein>
<evidence type="ECO:0000313" key="2">
    <source>
        <dbReference type="Proteomes" id="UP000191987"/>
    </source>
</evidence>
<accession>A0A1S7S736</accession>
<evidence type="ECO:0000313" key="1">
    <source>
        <dbReference type="EMBL" id="CUX63779.1"/>
    </source>
</evidence>
<name>A0A1S7S736_9HYPH</name>
<dbReference type="EMBL" id="FBWG01000050">
    <property type="protein sequence ID" value="CUX63779.1"/>
    <property type="molecule type" value="Genomic_DNA"/>
</dbReference>